<dbReference type="PROSITE" id="PS00409">
    <property type="entry name" value="PROKAR_NTER_METHYL"/>
    <property type="match status" value="1"/>
</dbReference>
<dbReference type="Pfam" id="PF07963">
    <property type="entry name" value="N_methyl"/>
    <property type="match status" value="1"/>
</dbReference>
<keyword evidence="2" id="KW-1185">Reference proteome</keyword>
<dbReference type="EMBL" id="SWCI01000001">
    <property type="protein sequence ID" value="TKB51215.1"/>
    <property type="molecule type" value="Genomic_DNA"/>
</dbReference>
<dbReference type="InterPro" id="IPR012902">
    <property type="entry name" value="N_methyl_site"/>
</dbReference>
<name>A0A4U1BJ74_9GAMM</name>
<reference evidence="1 2" key="1">
    <citation type="submission" date="2019-04" db="EMBL/GenBank/DDBJ databases">
        <authorList>
            <person name="Hwang J.C."/>
        </authorList>
    </citation>
    <scope>NUCLEOTIDE SEQUENCE [LARGE SCALE GENOMIC DNA]</scope>
    <source>
        <strain evidence="1 2">IMCC35001</strain>
    </source>
</reference>
<comment type="caution">
    <text evidence="1">The sequence shown here is derived from an EMBL/GenBank/DDBJ whole genome shotgun (WGS) entry which is preliminary data.</text>
</comment>
<organism evidence="1 2">
    <name type="scientific">Ferrimonas sediminicola</name>
    <dbReference type="NCBI Taxonomy" id="2569538"/>
    <lineage>
        <taxon>Bacteria</taxon>
        <taxon>Pseudomonadati</taxon>
        <taxon>Pseudomonadota</taxon>
        <taxon>Gammaproteobacteria</taxon>
        <taxon>Alteromonadales</taxon>
        <taxon>Ferrimonadaceae</taxon>
        <taxon>Ferrimonas</taxon>
    </lineage>
</organism>
<evidence type="ECO:0000313" key="2">
    <source>
        <dbReference type="Proteomes" id="UP000305674"/>
    </source>
</evidence>
<sequence length="256" mass="27491">MGSRGFTLVELLVTLLLLSIVAIGVSSFVTYATRIYVDSQGWSASISQYRFGVQRLSRELRDALPGSVVVGASGGGQCVSFRPILSSGHFIEAPLHNDSSKVSVFMPESCSDAPCLEGSEFVILDGYKVPTTIPRVKSGGSSCDAGVCELTLDRTLRPGDFSVGKRFFVPGGQIRYCLTADGNLSRSANGRTSLMGEGFQNNLAGCVPGNRDNQQCPFLLEPPSLARNSVVKLQFWLAEAGQTQRFAQEVQVENVP</sequence>
<accession>A0A4U1BJ74</accession>
<gene>
    <name evidence="1" type="ORF">FCL40_01265</name>
</gene>
<dbReference type="RefSeq" id="WP_136850561.1">
    <property type="nucleotide sequence ID" value="NZ_SWCI01000001.1"/>
</dbReference>
<dbReference type="NCBIfam" id="TIGR02532">
    <property type="entry name" value="IV_pilin_GFxxxE"/>
    <property type="match status" value="1"/>
</dbReference>
<proteinExistence type="predicted"/>
<dbReference type="AlphaFoldDB" id="A0A4U1BJ74"/>
<dbReference type="Proteomes" id="UP000305674">
    <property type="component" value="Unassembled WGS sequence"/>
</dbReference>
<protein>
    <submittedName>
        <fullName evidence="1">Prepilin-type N-terminal cleavage/methylation domain-containing protein</fullName>
    </submittedName>
</protein>
<dbReference type="OrthoDB" id="9788802at2"/>
<evidence type="ECO:0000313" key="1">
    <source>
        <dbReference type="EMBL" id="TKB51215.1"/>
    </source>
</evidence>